<dbReference type="Gene3D" id="3.30.70.1620">
    <property type="match status" value="1"/>
</dbReference>
<dbReference type="EMBL" id="KL402728">
    <property type="protein sequence ID" value="KEH17661.1"/>
    <property type="molecule type" value="Genomic_DNA"/>
</dbReference>
<dbReference type="InterPro" id="IPR010935">
    <property type="entry name" value="SMC_hinge"/>
</dbReference>
<dbReference type="GO" id="GO:0005634">
    <property type="term" value="C:nucleus"/>
    <property type="evidence" value="ECO:0000318"/>
    <property type="project" value="GO_Central"/>
</dbReference>
<reference evidence="16" key="3">
    <citation type="submission" date="2015-06" db="UniProtKB">
        <authorList>
            <consortium name="EnsemblPlants"/>
        </authorList>
    </citation>
    <scope>IDENTIFICATION</scope>
    <source>
        <strain evidence="16">cv. Jemalong A17</strain>
    </source>
</reference>
<dbReference type="CDD" id="cd03275">
    <property type="entry name" value="ABC_SMC1_euk"/>
    <property type="match status" value="1"/>
</dbReference>
<dbReference type="Gramene" id="rna22184">
    <property type="protein sequence ID" value="RHN60003.1"/>
    <property type="gene ID" value="gene22184"/>
</dbReference>
<dbReference type="Proteomes" id="UP000002051">
    <property type="component" value="Unassembled WGS sequence"/>
</dbReference>
<dbReference type="GO" id="GO:0003677">
    <property type="term" value="F:DNA binding"/>
    <property type="evidence" value="ECO:0000318"/>
    <property type="project" value="GO_Central"/>
</dbReference>
<evidence type="ECO:0000313" key="15">
    <source>
        <dbReference type="EMBL" id="RHN60003.1"/>
    </source>
</evidence>
<dbReference type="InterPro" id="IPR036277">
    <property type="entry name" value="SMC_hinge_sf"/>
</dbReference>
<dbReference type="InterPro" id="IPR024704">
    <property type="entry name" value="SMC"/>
</dbReference>
<dbReference type="GO" id="GO:0051301">
    <property type="term" value="P:cell division"/>
    <property type="evidence" value="ECO:0007669"/>
    <property type="project" value="UniProtKB-KW"/>
</dbReference>
<comment type="similarity">
    <text evidence="3">Belongs to the SMC family. SMC1 subfamily.</text>
</comment>
<feature type="domain" description="SMC hinge" evidence="13">
    <location>
        <begin position="508"/>
        <end position="624"/>
    </location>
</feature>
<dbReference type="InterPro" id="IPR028468">
    <property type="entry name" value="Smc1_ABC"/>
</dbReference>
<dbReference type="PIRSF" id="PIRSF005719">
    <property type="entry name" value="SMC"/>
    <property type="match status" value="1"/>
</dbReference>
<feature type="coiled-coil region" evidence="12">
    <location>
        <begin position="694"/>
        <end position="770"/>
    </location>
</feature>
<feature type="coiled-coil region" evidence="12">
    <location>
        <begin position="164"/>
        <end position="225"/>
    </location>
</feature>
<dbReference type="HOGENOM" id="CLU_001042_0_1_1"/>
<keyword evidence="4" id="KW-0158">Chromosome</keyword>
<dbReference type="Proteomes" id="UP000265566">
    <property type="component" value="Chromosome 4"/>
</dbReference>
<comment type="subcellular location">
    <subcellularLocation>
        <location evidence="2">Chromosome</location>
    </subcellularLocation>
    <subcellularLocation>
        <location evidence="1 11">Nucleus</location>
    </subcellularLocation>
</comment>
<reference evidence="15" key="5">
    <citation type="journal article" date="2018" name="Nat. Plants">
        <title>Whole-genome landscape of Medicago truncatula symbiotic genes.</title>
        <authorList>
            <person name="Pecrix Y."/>
            <person name="Gamas P."/>
            <person name="Carrere S."/>
        </authorList>
    </citation>
    <scope>NUCLEOTIDE SEQUENCE</scope>
    <source>
        <tissue evidence="15">Leaves</tissue>
    </source>
</reference>
<dbReference type="Gene3D" id="1.20.5.170">
    <property type="match status" value="1"/>
</dbReference>
<dbReference type="Gene3D" id="3.40.50.300">
    <property type="entry name" value="P-loop containing nucleotide triphosphate hydrolases"/>
    <property type="match status" value="2"/>
</dbReference>
<dbReference type="AlphaFoldDB" id="A0A072TKD3"/>
<evidence type="ECO:0000256" key="5">
    <source>
        <dbReference type="ARBA" id="ARBA00022618"/>
    </source>
</evidence>
<organism evidence="14 17">
    <name type="scientific">Medicago truncatula</name>
    <name type="common">Barrel medic</name>
    <name type="synonym">Medicago tribuloides</name>
    <dbReference type="NCBI Taxonomy" id="3880"/>
    <lineage>
        <taxon>Eukaryota</taxon>
        <taxon>Viridiplantae</taxon>
        <taxon>Streptophyta</taxon>
        <taxon>Embryophyta</taxon>
        <taxon>Tracheophyta</taxon>
        <taxon>Spermatophyta</taxon>
        <taxon>Magnoliopsida</taxon>
        <taxon>eudicotyledons</taxon>
        <taxon>Gunneridae</taxon>
        <taxon>Pentapetalae</taxon>
        <taxon>rosids</taxon>
        <taxon>fabids</taxon>
        <taxon>Fabales</taxon>
        <taxon>Fabaceae</taxon>
        <taxon>Papilionoideae</taxon>
        <taxon>50 kb inversion clade</taxon>
        <taxon>NPAAA clade</taxon>
        <taxon>Hologalegina</taxon>
        <taxon>IRL clade</taxon>
        <taxon>Trifolieae</taxon>
        <taxon>Medicago</taxon>
    </lineage>
</organism>
<reference evidence="14 17" key="2">
    <citation type="journal article" date="2014" name="BMC Genomics">
        <title>An improved genome release (version Mt4.0) for the model legume Medicago truncatula.</title>
        <authorList>
            <person name="Tang H."/>
            <person name="Krishnakumar V."/>
            <person name="Bidwell S."/>
            <person name="Rosen B."/>
            <person name="Chan A."/>
            <person name="Zhou S."/>
            <person name="Gentzbittel L."/>
            <person name="Childs K.L."/>
            <person name="Yandell M."/>
            <person name="Gundlach H."/>
            <person name="Mayer K.F."/>
            <person name="Schwartz D.C."/>
            <person name="Town C.D."/>
        </authorList>
    </citation>
    <scope>GENOME REANNOTATION</scope>
    <source>
        <strain evidence="14">A17</strain>
        <strain evidence="16 17">cv. Jemalong A17</strain>
    </source>
</reference>
<keyword evidence="8 11" id="KW-0539">Nucleus</keyword>
<evidence type="ECO:0000256" key="8">
    <source>
        <dbReference type="ARBA" id="ARBA00023242"/>
    </source>
</evidence>
<dbReference type="KEGG" id="mtr:25479419"/>
<dbReference type="OrthoDB" id="5575062at2759"/>
<dbReference type="GO" id="GO:0016887">
    <property type="term" value="F:ATP hydrolysis activity"/>
    <property type="evidence" value="ECO:0007669"/>
    <property type="project" value="InterPro"/>
</dbReference>
<keyword evidence="7 12" id="KW-0175">Coiled coil</keyword>
<protein>
    <recommendedName>
        <fullName evidence="11">Structural maintenance of chromosomes protein</fullName>
    </recommendedName>
</protein>
<reference evidence="14 17" key="1">
    <citation type="journal article" date="2011" name="Nature">
        <title>The Medicago genome provides insight into the evolution of rhizobial symbioses.</title>
        <authorList>
            <person name="Young N.D."/>
            <person name="Debelle F."/>
            <person name="Oldroyd G.E."/>
            <person name="Geurts R."/>
            <person name="Cannon S.B."/>
            <person name="Udvardi M.K."/>
            <person name="Benedito V.A."/>
            <person name="Mayer K.F."/>
            <person name="Gouzy J."/>
            <person name="Schoof H."/>
            <person name="Van de Peer Y."/>
            <person name="Proost S."/>
            <person name="Cook D.R."/>
            <person name="Meyers B.C."/>
            <person name="Spannagl M."/>
            <person name="Cheung F."/>
            <person name="De Mita S."/>
            <person name="Krishnakumar V."/>
            <person name="Gundlach H."/>
            <person name="Zhou S."/>
            <person name="Mudge J."/>
            <person name="Bharti A.K."/>
            <person name="Murray J.D."/>
            <person name="Naoumkina M.A."/>
            <person name="Rosen B."/>
            <person name="Silverstein K.A."/>
            <person name="Tang H."/>
            <person name="Rombauts S."/>
            <person name="Zhao P.X."/>
            <person name="Zhou P."/>
            <person name="Barbe V."/>
            <person name="Bardou P."/>
            <person name="Bechner M."/>
            <person name="Bellec A."/>
            <person name="Berger A."/>
            <person name="Berges H."/>
            <person name="Bidwell S."/>
            <person name="Bisseling T."/>
            <person name="Choisne N."/>
            <person name="Couloux A."/>
            <person name="Denny R."/>
            <person name="Deshpande S."/>
            <person name="Dai X."/>
            <person name="Doyle J.J."/>
            <person name="Dudez A.M."/>
            <person name="Farmer A.D."/>
            <person name="Fouteau S."/>
            <person name="Franken C."/>
            <person name="Gibelin C."/>
            <person name="Gish J."/>
            <person name="Goldstein S."/>
            <person name="Gonzalez A.J."/>
            <person name="Green P.J."/>
            <person name="Hallab A."/>
            <person name="Hartog M."/>
            <person name="Hua A."/>
            <person name="Humphray S.J."/>
            <person name="Jeong D.H."/>
            <person name="Jing Y."/>
            <person name="Jocker A."/>
            <person name="Kenton S.M."/>
            <person name="Kim D.J."/>
            <person name="Klee K."/>
            <person name="Lai H."/>
            <person name="Lang C."/>
            <person name="Lin S."/>
            <person name="Macmil S.L."/>
            <person name="Magdelenat G."/>
            <person name="Matthews L."/>
            <person name="McCorrison J."/>
            <person name="Monaghan E.L."/>
            <person name="Mun J.H."/>
            <person name="Najar F.Z."/>
            <person name="Nicholson C."/>
            <person name="Noirot C."/>
            <person name="O'Bleness M."/>
            <person name="Paule C.R."/>
            <person name="Poulain J."/>
            <person name="Prion F."/>
            <person name="Qin B."/>
            <person name="Qu C."/>
            <person name="Retzel E.F."/>
            <person name="Riddle C."/>
            <person name="Sallet E."/>
            <person name="Samain S."/>
            <person name="Samson N."/>
            <person name="Sanders I."/>
            <person name="Saurat O."/>
            <person name="Scarpelli C."/>
            <person name="Schiex T."/>
            <person name="Segurens B."/>
            <person name="Severin A.J."/>
            <person name="Sherrier D.J."/>
            <person name="Shi R."/>
            <person name="Sims S."/>
            <person name="Singer S.R."/>
            <person name="Sinharoy S."/>
            <person name="Sterck L."/>
            <person name="Viollet A."/>
            <person name="Wang B.B."/>
            <person name="Wang K."/>
            <person name="Wang M."/>
            <person name="Wang X."/>
            <person name="Warfsmann J."/>
            <person name="Weissenbach J."/>
            <person name="White D.D."/>
            <person name="White J.D."/>
            <person name="Wiley G.B."/>
            <person name="Wincker P."/>
            <person name="Xing Y."/>
            <person name="Yang L."/>
            <person name="Yao Z."/>
            <person name="Ying F."/>
            <person name="Zhai J."/>
            <person name="Zhou L."/>
            <person name="Zuber A."/>
            <person name="Denarie J."/>
            <person name="Dixon R.A."/>
            <person name="May G.D."/>
            <person name="Schwartz D.C."/>
            <person name="Rogers J."/>
            <person name="Quetier F."/>
            <person name="Town C.D."/>
            <person name="Roe B.A."/>
        </authorList>
    </citation>
    <scope>NUCLEOTIDE SEQUENCE [LARGE SCALE GENOMIC DNA]</scope>
    <source>
        <strain evidence="14">A17</strain>
        <strain evidence="16 17">cv. Jemalong A17</strain>
    </source>
</reference>
<keyword evidence="17" id="KW-1185">Reference proteome</keyword>
<dbReference type="PANTHER" id="PTHR18937">
    <property type="entry name" value="STRUCTURAL MAINTENANCE OF CHROMOSOMES SMC FAMILY MEMBER"/>
    <property type="match status" value="1"/>
</dbReference>
<proteinExistence type="inferred from homology"/>
<evidence type="ECO:0000256" key="6">
    <source>
        <dbReference type="ARBA" id="ARBA00022776"/>
    </source>
</evidence>
<evidence type="ECO:0000256" key="7">
    <source>
        <dbReference type="ARBA" id="ARBA00023054"/>
    </source>
</evidence>
<dbReference type="STRING" id="3880.A0A072TKD3"/>
<reference evidence="18" key="4">
    <citation type="journal article" date="2018" name="Nat. Plants">
        <title>Whole-genome landscape of Medicago truncatula symbiotic genes.</title>
        <authorList>
            <person name="Pecrix Y."/>
            <person name="Staton S.E."/>
            <person name="Sallet E."/>
            <person name="Lelandais-Briere C."/>
            <person name="Moreau S."/>
            <person name="Carrere S."/>
            <person name="Blein T."/>
            <person name="Jardinaud M.F."/>
            <person name="Latrasse D."/>
            <person name="Zouine M."/>
            <person name="Zahm M."/>
            <person name="Kreplak J."/>
            <person name="Mayjonade B."/>
            <person name="Satge C."/>
            <person name="Perez M."/>
            <person name="Cauet S."/>
            <person name="Marande W."/>
            <person name="Chantry-Darmon C."/>
            <person name="Lopez-Roques C."/>
            <person name="Bouchez O."/>
            <person name="Berard A."/>
            <person name="Debelle F."/>
            <person name="Munos S."/>
            <person name="Bendahmane A."/>
            <person name="Berges H."/>
            <person name="Niebel A."/>
            <person name="Buitink J."/>
            <person name="Frugier F."/>
            <person name="Benhamed M."/>
            <person name="Crespi M."/>
            <person name="Gouzy J."/>
            <person name="Gamas P."/>
        </authorList>
    </citation>
    <scope>NUCLEOTIDE SEQUENCE [LARGE SCALE GENOMIC DNA]</scope>
    <source>
        <strain evidence="18">cv. Jemalong A17</strain>
    </source>
</reference>
<evidence type="ECO:0000256" key="10">
    <source>
        <dbReference type="ARBA" id="ARBA00023306"/>
    </source>
</evidence>
<keyword evidence="6" id="KW-0498">Mitosis</keyword>
<evidence type="ECO:0000259" key="13">
    <source>
        <dbReference type="SMART" id="SM00968"/>
    </source>
</evidence>
<evidence type="ECO:0000313" key="16">
    <source>
        <dbReference type="EnsemblPlants" id="KEH17661"/>
    </source>
</evidence>
<keyword evidence="9" id="KW-0469">Meiosis</keyword>
<dbReference type="Pfam" id="PF02463">
    <property type="entry name" value="SMC_N"/>
    <property type="match status" value="1"/>
</dbReference>
<dbReference type="SMART" id="SM00968">
    <property type="entry name" value="SMC_hinge"/>
    <property type="match status" value="1"/>
</dbReference>
<evidence type="ECO:0000256" key="1">
    <source>
        <dbReference type="ARBA" id="ARBA00004123"/>
    </source>
</evidence>
<gene>
    <name evidence="16" type="primary">25479419</name>
    <name evidence="14" type="ORF">MTR_0003s0460</name>
    <name evidence="15" type="ORF">MtrunA17_Chr4g0020351</name>
</gene>
<feature type="coiled-coil region" evidence="12">
    <location>
        <begin position="821"/>
        <end position="932"/>
    </location>
</feature>
<dbReference type="SUPFAM" id="SSF52540">
    <property type="entry name" value="P-loop containing nucleoside triphosphate hydrolases"/>
    <property type="match status" value="2"/>
</dbReference>
<dbReference type="EMBL" id="PSQE01000004">
    <property type="protein sequence ID" value="RHN60003.1"/>
    <property type="molecule type" value="Genomic_DNA"/>
</dbReference>
<keyword evidence="5" id="KW-0132">Cell division</keyword>
<accession>A0A072TKD3</accession>
<dbReference type="GO" id="GO:0051321">
    <property type="term" value="P:meiotic cell cycle"/>
    <property type="evidence" value="ECO:0007669"/>
    <property type="project" value="UniProtKB-KW"/>
</dbReference>
<dbReference type="EnsemblPlants" id="KEH17661">
    <property type="protein sequence ID" value="KEH17661"/>
    <property type="gene ID" value="MTR_0003s0460"/>
</dbReference>
<evidence type="ECO:0000313" key="14">
    <source>
        <dbReference type="EMBL" id="KEH17661.1"/>
    </source>
</evidence>
<dbReference type="InterPro" id="IPR003395">
    <property type="entry name" value="RecF/RecN/SMC_N"/>
</dbReference>
<keyword evidence="10" id="KW-0131">Cell cycle</keyword>
<evidence type="ECO:0000256" key="2">
    <source>
        <dbReference type="ARBA" id="ARBA00004286"/>
    </source>
</evidence>
<name>A0A072TKD3_MEDTR</name>
<dbReference type="GO" id="GO:0007062">
    <property type="term" value="P:sister chromatid cohesion"/>
    <property type="evidence" value="ECO:0000318"/>
    <property type="project" value="GO_Central"/>
</dbReference>
<evidence type="ECO:0000256" key="12">
    <source>
        <dbReference type="SAM" id="Coils"/>
    </source>
</evidence>
<feature type="coiled-coil region" evidence="12">
    <location>
        <begin position="252"/>
        <end position="486"/>
    </location>
</feature>
<evidence type="ECO:0000313" key="18">
    <source>
        <dbReference type="Proteomes" id="UP000265566"/>
    </source>
</evidence>
<sequence>MSLGKIHRLEIENFKSYKGSQIIGPFAGFTAIIGPNGAGKSNLMDAICFVLGVRTFHLRGSQLTDLIYDDSEKQKNERSALVRLIYQLADKSEIQFARTITATGASQYFIDDNVVTWDVYNAKLISLDILVKARNFLVFQGYVESIASKNPKELTLLFEQISGSDQFKREYDKLEDEKNSAEEKMALVYQKKKTILMEKKKKKEQKKKAEEHLRLQDELKSKKEEHFLWKLFNIENDFAKTTEELEVDKTSCEGVGKEVEKFEHEANEKEKELANCVEEIKLLEEKITEISNKLDDKTRPDVIKLKEKISRINLKIEKVKKELCKKGEERKRHANDIAMLKRSIWDLEAKKDDLQEKGRNVGGQIKLDGNDLEEYSRIKEEVRIKTANLREKKELLDGQQRGDSEAQTNLEETLQQLKNRESELDSKEKQMRERLDNFAKNKDDLENTKRELCLLQEKQSDFKREYHNLKKKIGDVVNELHELKSDRYENERDAKFADTVATLKRLFQGVHGRMTDICRPTQKKYNLAVTVAMGKLMDAIVVEDENTAKECIRHLKELRFPPQTFIPLQSIRVNLIIERLRSLGGTTKLVFDVIQFDPSLERAILFAVGNTLVCEDLEEAKILSWTGERLKVVTVDGILLTKSGTMTGGTSGGMEARSKKWDAKKFEESSQKKEKYESKLEELGSIRDMHHIKVSEVEEKISELKKKAQYAEIEKQCIEKKLPTLSDEKGTIKKQIERVSPELIKLRAAVEKRNAEIRELEKSINEITDEIYKDFSKSVGVANIREYEETQLKASQNAAEERLNLSSQLSKLKYQLEYEQNRDMSSRIQELESSLSALKNDLKGLQNKEAEAKLAAENANKEISQLKGEYEKWKSKSEDCEKEIQELKKRASAAKTNLSKLNHQIKSKEEQIEKLMGKKQEIQEKCKLEQINLPIISDPMDTDSSTGPVFDFDELSRTLRNRRHCDRDKIEVEYKKNMDALMSKIESTAPNLKALKQYDALDEKERLITEEFEAVMKEEKERTDSFNAIKQERYNLFMGAFNRISGNIDKIYKQLTKSNTHLFGGTAYLYLENEDDPFQHGIKYTAMPPTKAFFDMDQLSGGEKTISALALIFSIHSYKPSPFFILDEVDAALDNLNVAKVASFIRSKSCEGARANQDTNDGKGFQIIQISQKNHFYDKAEVLVGVCRDSKSGSSRTLSLDLTKYRES</sequence>
<evidence type="ECO:0000256" key="9">
    <source>
        <dbReference type="ARBA" id="ARBA00023254"/>
    </source>
</evidence>
<evidence type="ECO:0000256" key="11">
    <source>
        <dbReference type="PIRNR" id="PIRNR005719"/>
    </source>
</evidence>
<dbReference type="GO" id="GO:0005524">
    <property type="term" value="F:ATP binding"/>
    <property type="evidence" value="ECO:0007669"/>
    <property type="project" value="InterPro"/>
</dbReference>
<evidence type="ECO:0000256" key="4">
    <source>
        <dbReference type="ARBA" id="ARBA00022454"/>
    </source>
</evidence>
<dbReference type="Gene3D" id="1.20.1060.20">
    <property type="match status" value="1"/>
</dbReference>
<dbReference type="InterPro" id="IPR027417">
    <property type="entry name" value="P-loop_NTPase"/>
</dbReference>
<dbReference type="Pfam" id="PF06470">
    <property type="entry name" value="SMC_hinge"/>
    <property type="match status" value="1"/>
</dbReference>
<dbReference type="PANTHER" id="PTHR18937:SF12">
    <property type="entry name" value="STRUCTURAL MAINTENANCE OF CHROMOSOMES PROTEIN"/>
    <property type="match status" value="1"/>
</dbReference>
<evidence type="ECO:0000313" key="17">
    <source>
        <dbReference type="Proteomes" id="UP000002051"/>
    </source>
</evidence>
<dbReference type="GO" id="GO:0008278">
    <property type="term" value="C:cohesin complex"/>
    <property type="evidence" value="ECO:0000318"/>
    <property type="project" value="GO_Central"/>
</dbReference>
<dbReference type="SUPFAM" id="SSF75553">
    <property type="entry name" value="Smc hinge domain"/>
    <property type="match status" value="1"/>
</dbReference>
<evidence type="ECO:0000256" key="3">
    <source>
        <dbReference type="ARBA" id="ARBA00005597"/>
    </source>
</evidence>